<dbReference type="AlphaFoldDB" id="H8FVF4"/>
<gene>
    <name evidence="1" type="ORF">PHAMO_380010</name>
</gene>
<organism evidence="1 2">
    <name type="scientific">Magnetospirillum molischianum DSM 120</name>
    <dbReference type="NCBI Taxonomy" id="1150626"/>
    <lineage>
        <taxon>Bacteria</taxon>
        <taxon>Pseudomonadati</taxon>
        <taxon>Pseudomonadota</taxon>
        <taxon>Alphaproteobacteria</taxon>
        <taxon>Rhodospirillales</taxon>
        <taxon>Rhodospirillaceae</taxon>
        <taxon>Magnetospirillum</taxon>
    </lineage>
</organism>
<protein>
    <submittedName>
        <fullName evidence="1">Uncharacterized protein</fullName>
    </submittedName>
</protein>
<proteinExistence type="predicted"/>
<evidence type="ECO:0000313" key="1">
    <source>
        <dbReference type="EMBL" id="CCG42342.1"/>
    </source>
</evidence>
<reference evidence="1 2" key="1">
    <citation type="journal article" date="2012" name="J. Bacteriol.">
        <title>Draft Genome Sequence of the Purple Photosynthetic Bacterium Phaeospirillum molischianum DSM120, a Particularly Versatile Bacterium.</title>
        <authorList>
            <person name="Duquesne K."/>
            <person name="Prima V."/>
            <person name="Ji B."/>
            <person name="Rouy Z."/>
            <person name="Medigue C."/>
            <person name="Talla E."/>
            <person name="Sturgis J.N."/>
        </authorList>
    </citation>
    <scope>NUCLEOTIDE SEQUENCE [LARGE SCALE GENOMIC DNA]</scope>
    <source>
        <strain evidence="2">DSM120</strain>
    </source>
</reference>
<keyword evidence="2" id="KW-1185">Reference proteome</keyword>
<sequence length="37" mass="4330">MPVVVWINEYFGRPVRNGKSFEESNAYRPTRAGSMPW</sequence>
<dbReference type="EMBL" id="CAHP01000032">
    <property type="protein sequence ID" value="CCG42342.1"/>
    <property type="molecule type" value="Genomic_DNA"/>
</dbReference>
<name>H8FVF4_MAGML</name>
<comment type="caution">
    <text evidence="1">The sequence shown here is derived from an EMBL/GenBank/DDBJ whole genome shotgun (WGS) entry which is preliminary data.</text>
</comment>
<accession>H8FVF4</accession>
<dbReference type="Proteomes" id="UP000004169">
    <property type="component" value="Unassembled WGS sequence"/>
</dbReference>
<evidence type="ECO:0000313" key="2">
    <source>
        <dbReference type="Proteomes" id="UP000004169"/>
    </source>
</evidence>